<comment type="subcellular location">
    <subcellularLocation>
        <location evidence="1">Membrane</location>
        <topology evidence="1">Multi-pass membrane protein</topology>
    </subcellularLocation>
</comment>
<proteinExistence type="predicted"/>
<accession>A0A128A4H2</accession>
<keyword evidence="8" id="KW-1185">Reference proteome</keyword>
<keyword evidence="4 5" id="KW-0472">Membrane</keyword>
<organism evidence="7 8">
    <name type="scientific">Nitrosotalea devaniterrae</name>
    <dbReference type="NCBI Taxonomy" id="1078905"/>
    <lineage>
        <taxon>Archaea</taxon>
        <taxon>Nitrososphaerota</taxon>
        <taxon>Nitrososphaeria</taxon>
        <taxon>Nitrosotaleales</taxon>
        <taxon>Nitrosotaleaceae</taxon>
        <taxon>Nitrosotalea</taxon>
    </lineage>
</organism>
<reference evidence="8" key="1">
    <citation type="submission" date="2015-10" db="EMBL/GenBank/DDBJ databases">
        <authorList>
            <person name="Lehtovirta-Morley L.E."/>
            <person name="Vieille C."/>
        </authorList>
    </citation>
    <scope>NUCLEOTIDE SEQUENCE [LARGE SCALE GENOMIC DNA]</scope>
</reference>
<sequence length="481" mass="50929">MTISGKEPGTTVSSSAWLSLAIVSGLALVTMYGETMVLPAIPDFIKDFGITYNVSSWILSSYLIAGAVMTPIAGKLSDIYGKKKILLIVMMIYAAGILGGGFANSFGTMIFARIAQGVGISMFPIAFGIVRDIFPMQKLAIAQGIFTSTFFGGSVVGLIVGARIISSYGWHYTFFSVFPVAIILAVVMAKLIRIPKVESSEQSHGIDIKGAIALSVTVILFLMGVSYMQEISQGNLYSLVFFAAAAASGFVFMAEEKRTPFPLVDLKILVNKILLPTNVILMIVGISTFMVYQTIPILIQSPQPLGFGGDAITTANVQLPFMIISLIVSAASGFIVSKVGNFRLTALGTIVCTIGFFGLVAFHSTESMISAALGIISVGLSFAFVGGFNIILVSSPQKSEGISLGMSVLLILVGQSLGPSVAGMFQQMYTQTIPHVPGAFPSALSYLQIFSSAGILSLVSVALVVVLNKKIKAHRKNNMAQ</sequence>
<evidence type="ECO:0000256" key="1">
    <source>
        <dbReference type="ARBA" id="ARBA00004141"/>
    </source>
</evidence>
<dbReference type="InterPro" id="IPR036259">
    <property type="entry name" value="MFS_trans_sf"/>
</dbReference>
<dbReference type="Proteomes" id="UP000196239">
    <property type="component" value="Chromosome 1"/>
</dbReference>
<evidence type="ECO:0000313" key="8">
    <source>
        <dbReference type="Proteomes" id="UP000196239"/>
    </source>
</evidence>
<evidence type="ECO:0000259" key="6">
    <source>
        <dbReference type="PROSITE" id="PS50850"/>
    </source>
</evidence>
<dbReference type="Gene3D" id="1.20.1250.20">
    <property type="entry name" value="MFS general substrate transporter like domains"/>
    <property type="match status" value="1"/>
</dbReference>
<dbReference type="KEGG" id="ndv:NDEV_1452"/>
<feature type="transmembrane region" description="Helical" evidence="5">
    <location>
        <begin position="404"/>
        <end position="425"/>
    </location>
</feature>
<feature type="transmembrane region" description="Helical" evidence="5">
    <location>
        <begin position="110"/>
        <end position="130"/>
    </location>
</feature>
<dbReference type="Gene3D" id="1.20.1720.10">
    <property type="entry name" value="Multidrug resistance protein D"/>
    <property type="match status" value="1"/>
</dbReference>
<evidence type="ECO:0000313" key="7">
    <source>
        <dbReference type="EMBL" id="CUR52217.1"/>
    </source>
</evidence>
<feature type="transmembrane region" description="Helical" evidence="5">
    <location>
        <begin position="52"/>
        <end position="73"/>
    </location>
</feature>
<feature type="transmembrane region" description="Helical" evidence="5">
    <location>
        <begin position="170"/>
        <end position="189"/>
    </location>
</feature>
<dbReference type="GO" id="GO:0022857">
    <property type="term" value="F:transmembrane transporter activity"/>
    <property type="evidence" value="ECO:0007669"/>
    <property type="project" value="InterPro"/>
</dbReference>
<protein>
    <submittedName>
        <fullName evidence="7">Major facilitator superfamily transporter</fullName>
    </submittedName>
</protein>
<feature type="transmembrane region" description="Helical" evidence="5">
    <location>
        <begin position="234"/>
        <end position="254"/>
    </location>
</feature>
<keyword evidence="3 5" id="KW-1133">Transmembrane helix</keyword>
<dbReference type="PANTHER" id="PTHR23501">
    <property type="entry name" value="MAJOR FACILITATOR SUPERFAMILY"/>
    <property type="match status" value="1"/>
</dbReference>
<dbReference type="GO" id="GO:0005886">
    <property type="term" value="C:plasma membrane"/>
    <property type="evidence" value="ECO:0007669"/>
    <property type="project" value="TreeGrafter"/>
</dbReference>
<dbReference type="PROSITE" id="PS50850">
    <property type="entry name" value="MFS"/>
    <property type="match status" value="1"/>
</dbReference>
<feature type="transmembrane region" description="Helical" evidence="5">
    <location>
        <begin position="344"/>
        <end position="362"/>
    </location>
</feature>
<evidence type="ECO:0000256" key="5">
    <source>
        <dbReference type="SAM" id="Phobius"/>
    </source>
</evidence>
<dbReference type="InterPro" id="IPR020846">
    <property type="entry name" value="MFS_dom"/>
</dbReference>
<feature type="domain" description="Major facilitator superfamily (MFS) profile" evidence="6">
    <location>
        <begin position="19"/>
        <end position="472"/>
    </location>
</feature>
<keyword evidence="2 5" id="KW-0812">Transmembrane</keyword>
<feature type="transmembrane region" description="Helical" evidence="5">
    <location>
        <begin position="85"/>
        <end position="104"/>
    </location>
</feature>
<dbReference type="CDD" id="cd17504">
    <property type="entry name" value="MFS_MMR_MDR_like"/>
    <property type="match status" value="1"/>
</dbReference>
<gene>
    <name evidence="7" type="ORF">NDEV_1452</name>
</gene>
<feature type="transmembrane region" description="Helical" evidence="5">
    <location>
        <begin position="210"/>
        <end position="228"/>
    </location>
</feature>
<feature type="transmembrane region" description="Helical" evidence="5">
    <location>
        <begin position="368"/>
        <end position="392"/>
    </location>
</feature>
<dbReference type="EMBL" id="LN890280">
    <property type="protein sequence ID" value="CUR52217.1"/>
    <property type="molecule type" value="Genomic_DNA"/>
</dbReference>
<feature type="transmembrane region" description="Helical" evidence="5">
    <location>
        <begin position="319"/>
        <end position="337"/>
    </location>
</feature>
<dbReference type="AlphaFoldDB" id="A0A128A4H2"/>
<dbReference type="SUPFAM" id="SSF103473">
    <property type="entry name" value="MFS general substrate transporter"/>
    <property type="match status" value="1"/>
</dbReference>
<evidence type="ECO:0000256" key="3">
    <source>
        <dbReference type="ARBA" id="ARBA00022989"/>
    </source>
</evidence>
<evidence type="ECO:0000256" key="2">
    <source>
        <dbReference type="ARBA" id="ARBA00022692"/>
    </source>
</evidence>
<feature type="transmembrane region" description="Helical" evidence="5">
    <location>
        <begin position="275"/>
        <end position="299"/>
    </location>
</feature>
<feature type="transmembrane region" description="Helical" evidence="5">
    <location>
        <begin position="12"/>
        <end position="32"/>
    </location>
</feature>
<dbReference type="InterPro" id="IPR011701">
    <property type="entry name" value="MFS"/>
</dbReference>
<dbReference type="Pfam" id="PF07690">
    <property type="entry name" value="MFS_1"/>
    <property type="match status" value="1"/>
</dbReference>
<name>A0A128A4H2_9ARCH</name>
<dbReference type="PANTHER" id="PTHR23501:SF192">
    <property type="entry name" value="TRANSPORTER"/>
    <property type="match status" value="1"/>
</dbReference>
<feature type="transmembrane region" description="Helical" evidence="5">
    <location>
        <begin position="142"/>
        <end position="164"/>
    </location>
</feature>
<evidence type="ECO:0000256" key="4">
    <source>
        <dbReference type="ARBA" id="ARBA00023136"/>
    </source>
</evidence>
<feature type="transmembrane region" description="Helical" evidence="5">
    <location>
        <begin position="445"/>
        <end position="467"/>
    </location>
</feature>